<gene>
    <name evidence="1" type="ORF">A8145_00860</name>
</gene>
<dbReference type="PANTHER" id="PTHR35564">
    <property type="match status" value="1"/>
</dbReference>
<proteinExistence type="predicted"/>
<evidence type="ECO:0000313" key="2">
    <source>
        <dbReference type="Proteomes" id="UP000093737"/>
    </source>
</evidence>
<sequence length="367" mass="40553">MADDARQSLPDLDKTPEPDKTPELDKTGPDRAEGLSEAFDFFELLRRLEQRSGLFGHSGRPDREPARLGQHVRLAFSARDLVQFREANDKAPARVTVANLGLLGPEGPMPLHLTRWVLDRLSQRWFAGADAQHTSDTTFVDFVNILQHRMIALYYRAWADAHPAVQVERAVGGRVRAMLEAMAGIGLPGTQNPDLDTVKLRQAAALANQVDGPERLTLFLAEAFKVPVQIKEFIAAWITIPTGLQTRLAKAYAGLGRGATIGPRVFNRQSRIELRIGPLGLEEFKAFLPGGSRLKLFKQAVRDMVGETLDVDLRIVLAREAVPPPCIGTVQLGRTAWLARPTERGDADDLRLRTIVGWRPEMAEGAA</sequence>
<accession>A0A6M7U5V5</accession>
<dbReference type="Proteomes" id="UP000093737">
    <property type="component" value="Unassembled WGS sequence"/>
</dbReference>
<dbReference type="Pfam" id="PF06996">
    <property type="entry name" value="T6SS_TssG"/>
    <property type="match status" value="1"/>
</dbReference>
<dbReference type="RefSeq" id="WP_056564972.1">
    <property type="nucleotide sequence ID" value="NZ_CP033334.1"/>
</dbReference>
<protein>
    <submittedName>
        <fullName evidence="1">Type VI secretion protein</fullName>
    </submittedName>
</protein>
<name>A0A6M7U5V5_RHILI</name>
<reference evidence="1 2" key="1">
    <citation type="submission" date="2016-05" db="EMBL/GenBank/DDBJ databases">
        <authorList>
            <person name="Ramsay J.P."/>
        </authorList>
    </citation>
    <scope>NUCLEOTIDE SEQUENCE [LARGE SCALE GENOMIC DNA]</scope>
    <source>
        <strain evidence="1 2">NZP2042</strain>
    </source>
</reference>
<dbReference type="PANTHER" id="PTHR35564:SF4">
    <property type="entry name" value="CYTOPLASMIC PROTEIN"/>
    <property type="match status" value="1"/>
</dbReference>
<comment type="caution">
    <text evidence="1">The sequence shown here is derived from an EMBL/GenBank/DDBJ whole genome shotgun (WGS) entry which is preliminary data.</text>
</comment>
<evidence type="ECO:0000313" key="1">
    <source>
        <dbReference type="EMBL" id="OBQ71464.1"/>
    </source>
</evidence>
<organism evidence="1 2">
    <name type="scientific">Rhizobium loti</name>
    <name type="common">Mesorhizobium loti</name>
    <dbReference type="NCBI Taxonomy" id="381"/>
    <lineage>
        <taxon>Bacteria</taxon>
        <taxon>Pseudomonadati</taxon>
        <taxon>Pseudomonadota</taxon>
        <taxon>Alphaproteobacteria</taxon>
        <taxon>Hyphomicrobiales</taxon>
        <taxon>Phyllobacteriaceae</taxon>
        <taxon>Mesorhizobium</taxon>
    </lineage>
</organism>
<dbReference type="InterPro" id="IPR010732">
    <property type="entry name" value="T6SS_TssG-like"/>
</dbReference>
<dbReference type="AlphaFoldDB" id="A0A6M7U5V5"/>
<dbReference type="EMBL" id="LYTK01000001">
    <property type="protein sequence ID" value="OBQ71464.1"/>
    <property type="molecule type" value="Genomic_DNA"/>
</dbReference>
<dbReference type="NCBIfam" id="TIGR03347">
    <property type="entry name" value="VI_chp_1"/>
    <property type="match status" value="1"/>
</dbReference>